<feature type="binding site" evidence="8">
    <location>
        <begin position="197"/>
        <end position="200"/>
    </location>
    <ligand>
        <name>ATP</name>
        <dbReference type="ChEBI" id="CHEBI:30616"/>
    </ligand>
</feature>
<feature type="binding site" evidence="8">
    <location>
        <position position="73"/>
    </location>
    <ligand>
        <name>(R)-pantoate</name>
        <dbReference type="ChEBI" id="CHEBI:15980"/>
    </ligand>
</feature>
<keyword evidence="8" id="KW-0963">Cytoplasm</keyword>
<dbReference type="Pfam" id="PF02569">
    <property type="entry name" value="Pantoate_ligase"/>
    <property type="match status" value="1"/>
</dbReference>
<dbReference type="InterPro" id="IPR042176">
    <property type="entry name" value="Pantoate_ligase_C"/>
</dbReference>
<name>A0A1B1BNH4_9MICO</name>
<dbReference type="InterPro" id="IPR003721">
    <property type="entry name" value="Pantoate_ligase"/>
</dbReference>
<feature type="binding site" evidence="8">
    <location>
        <position position="189"/>
    </location>
    <ligand>
        <name>ATP</name>
        <dbReference type="ChEBI" id="CHEBI:30616"/>
    </ligand>
</feature>
<keyword evidence="5 8" id="KW-0547">Nucleotide-binding</keyword>
<dbReference type="NCBIfam" id="TIGR00018">
    <property type="entry name" value="panC"/>
    <property type="match status" value="1"/>
</dbReference>
<dbReference type="EC" id="6.3.2.1" evidence="8"/>
<dbReference type="GO" id="GO:0015940">
    <property type="term" value="P:pantothenate biosynthetic process"/>
    <property type="evidence" value="ECO:0007669"/>
    <property type="project" value="UniProtKB-UniRule"/>
</dbReference>
<feature type="binding site" evidence="8">
    <location>
        <position position="73"/>
    </location>
    <ligand>
        <name>beta-alanine</name>
        <dbReference type="ChEBI" id="CHEBI:57966"/>
    </ligand>
</feature>
<evidence type="ECO:0000256" key="8">
    <source>
        <dbReference type="HAMAP-Rule" id="MF_00158"/>
    </source>
</evidence>
<dbReference type="InterPro" id="IPR014729">
    <property type="entry name" value="Rossmann-like_a/b/a_fold"/>
</dbReference>
<evidence type="ECO:0000256" key="7">
    <source>
        <dbReference type="ARBA" id="ARBA00048258"/>
    </source>
</evidence>
<comment type="similarity">
    <text evidence="2 8">Belongs to the pantothenate synthetase family.</text>
</comment>
<evidence type="ECO:0000256" key="4">
    <source>
        <dbReference type="ARBA" id="ARBA00022655"/>
    </source>
</evidence>
<dbReference type="PANTHER" id="PTHR21299">
    <property type="entry name" value="CYTIDYLATE KINASE/PANTOATE-BETA-ALANINE LIGASE"/>
    <property type="match status" value="1"/>
</dbReference>
<dbReference type="GO" id="GO:0004592">
    <property type="term" value="F:pantoate-beta-alanine ligase activity"/>
    <property type="evidence" value="ECO:0007669"/>
    <property type="project" value="UniProtKB-UniRule"/>
</dbReference>
<gene>
    <name evidence="8" type="primary">panC</name>
    <name evidence="9" type="ORF">PA27867_3139</name>
</gene>
<comment type="function">
    <text evidence="8">Catalyzes the condensation of pantoate with beta-alanine in an ATP-dependent reaction via a pantoyl-adenylate intermediate.</text>
</comment>
<evidence type="ECO:0000256" key="2">
    <source>
        <dbReference type="ARBA" id="ARBA00009256"/>
    </source>
</evidence>
<evidence type="ECO:0000256" key="1">
    <source>
        <dbReference type="ARBA" id="ARBA00004990"/>
    </source>
</evidence>
<comment type="pathway">
    <text evidence="1 8">Cofactor biosynthesis; (R)-pantothenate biosynthesis; (R)-pantothenate from (R)-pantoate and beta-alanine: step 1/1.</text>
</comment>
<accession>A0A1B1BNH4</accession>
<dbReference type="Proteomes" id="UP000092582">
    <property type="component" value="Chromosome 1"/>
</dbReference>
<dbReference type="GO" id="GO:0005524">
    <property type="term" value="F:ATP binding"/>
    <property type="evidence" value="ECO:0007669"/>
    <property type="project" value="UniProtKB-KW"/>
</dbReference>
<comment type="miscellaneous">
    <text evidence="8">The reaction proceeds by a bi uni uni bi ping pong mechanism.</text>
</comment>
<dbReference type="AlphaFoldDB" id="A0A1B1BNH4"/>
<keyword evidence="4 8" id="KW-0566">Pantothenate biosynthesis</keyword>
<evidence type="ECO:0000256" key="6">
    <source>
        <dbReference type="ARBA" id="ARBA00022840"/>
    </source>
</evidence>
<organism evidence="9 10">
    <name type="scientific">Cryobacterium arcticum</name>
    <dbReference type="NCBI Taxonomy" id="670052"/>
    <lineage>
        <taxon>Bacteria</taxon>
        <taxon>Bacillati</taxon>
        <taxon>Actinomycetota</taxon>
        <taxon>Actinomycetes</taxon>
        <taxon>Micrococcales</taxon>
        <taxon>Microbacteriaceae</taxon>
        <taxon>Cryobacterium</taxon>
    </lineage>
</organism>
<dbReference type="HAMAP" id="MF_00158">
    <property type="entry name" value="PanC"/>
    <property type="match status" value="1"/>
</dbReference>
<dbReference type="KEGG" id="cart:PA27867_3139"/>
<dbReference type="CDD" id="cd00560">
    <property type="entry name" value="PanC"/>
    <property type="match status" value="1"/>
</dbReference>
<evidence type="ECO:0000256" key="3">
    <source>
        <dbReference type="ARBA" id="ARBA00022598"/>
    </source>
</evidence>
<evidence type="ECO:0000256" key="5">
    <source>
        <dbReference type="ARBA" id="ARBA00022741"/>
    </source>
</evidence>
<evidence type="ECO:0000313" key="9">
    <source>
        <dbReference type="EMBL" id="ANP74071.1"/>
    </source>
</evidence>
<protein>
    <recommendedName>
        <fullName evidence="8">Pantothenate synthetase</fullName>
        <shortName evidence="8">PS</shortName>
        <ecNumber evidence="8">6.3.2.1</ecNumber>
    </recommendedName>
    <alternativeName>
        <fullName evidence="8">Pantoate--beta-alanine ligase</fullName>
    </alternativeName>
    <alternativeName>
        <fullName evidence="8">Pantoate-activating enzyme</fullName>
    </alternativeName>
</protein>
<keyword evidence="10" id="KW-1185">Reference proteome</keyword>
<dbReference type="STRING" id="670052.PA27867_3139"/>
<dbReference type="GO" id="GO:0005829">
    <property type="term" value="C:cytosol"/>
    <property type="evidence" value="ECO:0007669"/>
    <property type="project" value="TreeGrafter"/>
</dbReference>
<comment type="catalytic activity">
    <reaction evidence="7 8">
        <text>(R)-pantoate + beta-alanine + ATP = (R)-pantothenate + AMP + diphosphate + H(+)</text>
        <dbReference type="Rhea" id="RHEA:10912"/>
        <dbReference type="ChEBI" id="CHEBI:15378"/>
        <dbReference type="ChEBI" id="CHEBI:15980"/>
        <dbReference type="ChEBI" id="CHEBI:29032"/>
        <dbReference type="ChEBI" id="CHEBI:30616"/>
        <dbReference type="ChEBI" id="CHEBI:33019"/>
        <dbReference type="ChEBI" id="CHEBI:57966"/>
        <dbReference type="ChEBI" id="CHEBI:456215"/>
        <dbReference type="EC" id="6.3.2.1"/>
    </reaction>
</comment>
<evidence type="ECO:0000313" key="10">
    <source>
        <dbReference type="Proteomes" id="UP000092582"/>
    </source>
</evidence>
<comment type="subcellular location">
    <subcellularLocation>
        <location evidence="8">Cytoplasm</location>
    </subcellularLocation>
</comment>
<dbReference type="SUPFAM" id="SSF52374">
    <property type="entry name" value="Nucleotidylyl transferase"/>
    <property type="match status" value="1"/>
</dbReference>
<feature type="active site" description="Proton donor" evidence="8">
    <location>
        <position position="49"/>
    </location>
</feature>
<dbReference type="PANTHER" id="PTHR21299:SF1">
    <property type="entry name" value="PANTOATE--BETA-ALANINE LIGASE"/>
    <property type="match status" value="1"/>
</dbReference>
<dbReference type="UniPathway" id="UPA00028">
    <property type="reaction ID" value="UER00005"/>
</dbReference>
<dbReference type="Gene3D" id="3.30.1300.10">
    <property type="entry name" value="Pantoate-beta-alanine ligase, C-terminal domain"/>
    <property type="match status" value="1"/>
</dbReference>
<feature type="binding site" evidence="8">
    <location>
        <position position="166"/>
    </location>
    <ligand>
        <name>(R)-pantoate</name>
        <dbReference type="ChEBI" id="CHEBI:15980"/>
    </ligand>
</feature>
<reference evidence="9 10" key="1">
    <citation type="submission" date="2016-06" db="EMBL/GenBank/DDBJ databases">
        <title>Genome sequencing of Cryobacterium arcticum PAMC 27867.</title>
        <authorList>
            <person name="Lee J."/>
            <person name="Kim O.-S."/>
        </authorList>
    </citation>
    <scope>NUCLEOTIDE SEQUENCE [LARGE SCALE GENOMIC DNA]</scope>
    <source>
        <strain evidence="9 10">PAMC 27867</strain>
    </source>
</reference>
<feature type="binding site" evidence="8">
    <location>
        <begin position="160"/>
        <end position="163"/>
    </location>
    <ligand>
        <name>ATP</name>
        <dbReference type="ChEBI" id="CHEBI:30616"/>
    </ligand>
</feature>
<dbReference type="PATRIC" id="fig|670052.7.peg.3229"/>
<keyword evidence="3 8" id="KW-0436">Ligase</keyword>
<comment type="subunit">
    <text evidence="8">Homodimer.</text>
</comment>
<keyword evidence="6 8" id="KW-0067">ATP-binding</keyword>
<dbReference type="EMBL" id="CP016282">
    <property type="protein sequence ID" value="ANP74071.1"/>
    <property type="molecule type" value="Genomic_DNA"/>
</dbReference>
<feature type="binding site" evidence="8">
    <location>
        <begin position="42"/>
        <end position="49"/>
    </location>
    <ligand>
        <name>ATP</name>
        <dbReference type="ChEBI" id="CHEBI:30616"/>
    </ligand>
</feature>
<sequence>MTVLTKPEVIDTIDELRGQLCLAKQNVAAQGGDAHVVLVPTMGALHAGHRALVRRAADLGAIVVVSIFVNPLQFGVNEDLDTYPRTLDADVAVLAKEGAAFVFAPTIREMYPDGASSTRVTAGAIGSLYEGAARPGHFDGMLTVVAKLFNIVEPDIAVFGQKDAQQVFLVERMVADLNLRLGIEVVPTVREDNGLALSSRNRNLDDPARDAARSLSVGLAAAAAAASAGVPAAIVAAHAVIGAQPLVKLDYLVVVHPHTYLPVADDYRGPARMLVAAVVGSTRLIDNIALDIP</sequence>
<proteinExistence type="inferred from homology"/>
<dbReference type="Gene3D" id="3.40.50.620">
    <property type="entry name" value="HUPs"/>
    <property type="match status" value="1"/>
</dbReference>